<dbReference type="GO" id="GO:0005525">
    <property type="term" value="F:GTP binding"/>
    <property type="evidence" value="ECO:0007669"/>
    <property type="project" value="UniProtKB-KW"/>
</dbReference>
<keyword evidence="2" id="KW-0547">Nucleotide-binding</keyword>
<dbReference type="GeneTree" id="ENSGT00940000162556"/>
<reference evidence="5" key="2">
    <citation type="submission" date="2025-09" db="UniProtKB">
        <authorList>
            <consortium name="Ensembl"/>
        </authorList>
    </citation>
    <scope>IDENTIFICATION</scope>
</reference>
<evidence type="ECO:0000259" key="4">
    <source>
        <dbReference type="Pfam" id="PF04548"/>
    </source>
</evidence>
<reference evidence="5" key="1">
    <citation type="submission" date="2025-08" db="UniProtKB">
        <authorList>
            <consortium name="Ensembl"/>
        </authorList>
    </citation>
    <scope>IDENTIFICATION</scope>
</reference>
<dbReference type="Ensembl" id="ENSOKIT00005083405.1">
    <property type="protein sequence ID" value="ENSOKIP00005078245.1"/>
    <property type="gene ID" value="ENSOKIG00005033869.1"/>
</dbReference>
<dbReference type="FunFam" id="3.40.50.300:FF:001809">
    <property type="entry name" value="Si:ch1073-365p7.2"/>
    <property type="match status" value="1"/>
</dbReference>
<dbReference type="GeneID" id="116374494"/>
<dbReference type="InterPro" id="IPR027417">
    <property type="entry name" value="P-loop_NTPase"/>
</dbReference>
<evidence type="ECO:0000313" key="6">
    <source>
        <dbReference type="Proteomes" id="UP000694557"/>
    </source>
</evidence>
<feature type="domain" description="AIG1-type G" evidence="4">
    <location>
        <begin position="12"/>
        <end position="200"/>
    </location>
</feature>
<dbReference type="SUPFAM" id="SSF52540">
    <property type="entry name" value="P-loop containing nucleoside triphosphate hydrolases"/>
    <property type="match status" value="1"/>
</dbReference>
<dbReference type="Pfam" id="PF04548">
    <property type="entry name" value="AIG1"/>
    <property type="match status" value="1"/>
</dbReference>
<dbReference type="RefSeq" id="XP_031683831.1">
    <property type="nucleotide sequence ID" value="XM_031827971.1"/>
</dbReference>
<comment type="similarity">
    <text evidence="1">Belongs to the TRAFAC class TrmE-Era-EngA-EngB-Septin-like GTPase superfamily. AIG1/Toc34/Toc159-like paraseptin GTPase family. IAN subfamily.</text>
</comment>
<protein>
    <submittedName>
        <fullName evidence="5">GTPase IMAP family member 9-like</fullName>
    </submittedName>
</protein>
<dbReference type="PANTHER" id="PTHR10903:SF107">
    <property type="entry name" value="GTPASE IMAP FAMILY MEMBER 4-LIKE-RELATED"/>
    <property type="match status" value="1"/>
</dbReference>
<evidence type="ECO:0000256" key="1">
    <source>
        <dbReference type="ARBA" id="ARBA00008535"/>
    </source>
</evidence>
<accession>A0A8C7MTZ3</accession>
<name>A0A8C7MTZ3_ONCKI</name>
<evidence type="ECO:0000256" key="2">
    <source>
        <dbReference type="ARBA" id="ARBA00022741"/>
    </source>
</evidence>
<gene>
    <name evidence="5" type="primary">LOC116374494</name>
</gene>
<organism evidence="5 6">
    <name type="scientific">Oncorhynchus kisutch</name>
    <name type="common">Coho salmon</name>
    <name type="synonym">Salmo kisutch</name>
    <dbReference type="NCBI Taxonomy" id="8019"/>
    <lineage>
        <taxon>Eukaryota</taxon>
        <taxon>Metazoa</taxon>
        <taxon>Chordata</taxon>
        <taxon>Craniata</taxon>
        <taxon>Vertebrata</taxon>
        <taxon>Euteleostomi</taxon>
        <taxon>Actinopterygii</taxon>
        <taxon>Neopterygii</taxon>
        <taxon>Teleostei</taxon>
        <taxon>Protacanthopterygii</taxon>
        <taxon>Salmoniformes</taxon>
        <taxon>Salmonidae</taxon>
        <taxon>Salmoninae</taxon>
        <taxon>Oncorhynchus</taxon>
    </lineage>
</organism>
<proteinExistence type="inferred from homology"/>
<dbReference type="PANTHER" id="PTHR10903">
    <property type="entry name" value="GTPASE, IMAP FAMILY MEMBER-RELATED"/>
    <property type="match status" value="1"/>
</dbReference>
<evidence type="ECO:0000313" key="5">
    <source>
        <dbReference type="Ensembl" id="ENSOKIP00005078245.1"/>
    </source>
</evidence>
<dbReference type="Proteomes" id="UP000694557">
    <property type="component" value="Unassembled WGS sequence"/>
</dbReference>
<dbReference type="InterPro" id="IPR045058">
    <property type="entry name" value="GIMA/IAN/Toc"/>
</dbReference>
<sequence length="227" mass="25592">METKDSSTCDLKVVLLGGRNSGKSEVGNVLLDREEFVIKERTTCSRRVGEVAGGWVTVVDTPGWWCDFRVQDTPQLVKREIVRSVSLSTPGPHIFLIVIEAHSVFCEKRRRAVEEHLALLSERVWSHCMVVFTCSDWPGHLHMEQQVKRGGTAPLWLVEKCSHRYHCLNMKSGPGGNQVTELFRKMQRLVTENSHSCFKMEGLLPVCSHWLALATYSSPDPLAPGHL</sequence>
<keyword evidence="6" id="KW-1185">Reference proteome</keyword>
<evidence type="ECO:0000256" key="3">
    <source>
        <dbReference type="ARBA" id="ARBA00023134"/>
    </source>
</evidence>
<dbReference type="AlphaFoldDB" id="A0A8C7MTZ3"/>
<dbReference type="KEGG" id="oki:116374494"/>
<dbReference type="Gene3D" id="3.40.50.300">
    <property type="entry name" value="P-loop containing nucleotide triphosphate hydrolases"/>
    <property type="match status" value="1"/>
</dbReference>
<dbReference type="InterPro" id="IPR006703">
    <property type="entry name" value="G_AIG1"/>
</dbReference>
<keyword evidence="3" id="KW-0342">GTP-binding</keyword>